<organism evidence="7 8">
    <name type="scientific">Nocardia ninae NBRC 108245</name>
    <dbReference type="NCBI Taxonomy" id="1210091"/>
    <lineage>
        <taxon>Bacteria</taxon>
        <taxon>Bacillati</taxon>
        <taxon>Actinomycetota</taxon>
        <taxon>Actinomycetes</taxon>
        <taxon>Mycobacteriales</taxon>
        <taxon>Nocardiaceae</taxon>
        <taxon>Nocardia</taxon>
    </lineage>
</organism>
<dbReference type="Proteomes" id="UP000321424">
    <property type="component" value="Unassembled WGS sequence"/>
</dbReference>
<dbReference type="EMBL" id="BJXA01000001">
    <property type="protein sequence ID" value="GEM35636.1"/>
    <property type="molecule type" value="Genomic_DNA"/>
</dbReference>
<dbReference type="Pfam" id="PF04072">
    <property type="entry name" value="LCM"/>
    <property type="match status" value="1"/>
</dbReference>
<evidence type="ECO:0000313" key="8">
    <source>
        <dbReference type="Proteomes" id="UP000321424"/>
    </source>
</evidence>
<keyword evidence="5 6" id="KW-0949">S-adenosyl-L-methionine</keyword>
<comment type="caution">
    <text evidence="7">The sequence shown here is derived from an EMBL/GenBank/DDBJ whole genome shotgun (WGS) entry which is preliminary data.</text>
</comment>
<sequence>MVGGEAPISNVSDTARWVAAYRARETARPDALFQDPLADRLAGPQGYAIADAAPSIMRNGWPVIARTKLMDDLISKSINEGCDRILNLAAGLDTRPYRLDLPADFVWVEADLPEILEEKEASLAGETPHCVLIRRAVDLADPEAREKFLDEALGAIGPVTARASKALVLTEGLLFYLDVDTVTDLVRALTRPEVAWWMADTNLGTLRMRSESLLENAPMKFEPPGGLTFFEELGWQPLEVEELLVHARKYRRAPWFLRPFTYLPAPDLRKPMRRPWSGVIRFRQE</sequence>
<dbReference type="InterPro" id="IPR011610">
    <property type="entry name" value="SAM_mthyl_Trfase_ML2640-like"/>
</dbReference>
<keyword evidence="3 6" id="KW-0489">Methyltransferase</keyword>
<reference evidence="7 8" key="1">
    <citation type="submission" date="2019-07" db="EMBL/GenBank/DDBJ databases">
        <title>Whole genome shotgun sequence of Nocardia ninae NBRC 108245.</title>
        <authorList>
            <person name="Hosoyama A."/>
            <person name="Uohara A."/>
            <person name="Ohji S."/>
            <person name="Ichikawa N."/>
        </authorList>
    </citation>
    <scope>NUCLEOTIDE SEQUENCE [LARGE SCALE GENOMIC DNA]</scope>
    <source>
        <strain evidence="7 8">NBRC 108245</strain>
    </source>
</reference>
<dbReference type="NCBIfam" id="TIGR00027">
    <property type="entry name" value="mthyl_TIGR00027"/>
    <property type="match status" value="1"/>
</dbReference>
<dbReference type="OrthoDB" id="9806164at2"/>
<name>A0A511M7G1_9NOCA</name>
<gene>
    <name evidence="7" type="ORF">NN4_01550</name>
</gene>
<evidence type="ECO:0000256" key="1">
    <source>
        <dbReference type="ARBA" id="ARBA00003907"/>
    </source>
</evidence>
<dbReference type="PANTHER" id="PTHR43619">
    <property type="entry name" value="S-ADENOSYL-L-METHIONINE-DEPENDENT METHYLTRANSFERASE YKTD-RELATED"/>
    <property type="match status" value="1"/>
</dbReference>
<dbReference type="EC" id="2.1.1.-" evidence="6"/>
<dbReference type="InterPro" id="IPR029063">
    <property type="entry name" value="SAM-dependent_MTases_sf"/>
</dbReference>
<dbReference type="RefSeq" id="WP_147127983.1">
    <property type="nucleotide sequence ID" value="NZ_BJXA01000001.1"/>
</dbReference>
<comment type="function">
    <text evidence="1 6">Exhibits S-adenosyl-L-methionine-dependent methyltransferase activity.</text>
</comment>
<keyword evidence="8" id="KW-1185">Reference proteome</keyword>
<dbReference type="Gene3D" id="3.40.50.150">
    <property type="entry name" value="Vaccinia Virus protein VP39"/>
    <property type="match status" value="1"/>
</dbReference>
<evidence type="ECO:0000256" key="2">
    <source>
        <dbReference type="ARBA" id="ARBA00008138"/>
    </source>
</evidence>
<dbReference type="AlphaFoldDB" id="A0A511M7G1"/>
<comment type="similarity">
    <text evidence="2 6">Belongs to the UPF0677 family.</text>
</comment>
<dbReference type="GO" id="GO:0008168">
    <property type="term" value="F:methyltransferase activity"/>
    <property type="evidence" value="ECO:0007669"/>
    <property type="project" value="UniProtKB-UniRule"/>
</dbReference>
<dbReference type="PANTHER" id="PTHR43619:SF2">
    <property type="entry name" value="S-ADENOSYL-L-METHIONINE-DEPENDENT METHYLTRANSFERASES SUPERFAMILY PROTEIN"/>
    <property type="match status" value="1"/>
</dbReference>
<proteinExistence type="inferred from homology"/>
<evidence type="ECO:0000313" key="7">
    <source>
        <dbReference type="EMBL" id="GEM35636.1"/>
    </source>
</evidence>
<protein>
    <recommendedName>
        <fullName evidence="6">S-adenosyl-L-methionine-dependent methyltransferase</fullName>
        <ecNumber evidence="6">2.1.1.-</ecNumber>
    </recommendedName>
</protein>
<dbReference type="GO" id="GO:0032259">
    <property type="term" value="P:methylation"/>
    <property type="evidence" value="ECO:0007669"/>
    <property type="project" value="UniProtKB-KW"/>
</dbReference>
<accession>A0A511M7G1</accession>
<evidence type="ECO:0000256" key="6">
    <source>
        <dbReference type="RuleBase" id="RU362030"/>
    </source>
</evidence>
<evidence type="ECO:0000256" key="5">
    <source>
        <dbReference type="ARBA" id="ARBA00022691"/>
    </source>
</evidence>
<dbReference type="InterPro" id="IPR007213">
    <property type="entry name" value="Ppm1/Ppm2/Tcmp"/>
</dbReference>
<evidence type="ECO:0000256" key="3">
    <source>
        <dbReference type="ARBA" id="ARBA00022603"/>
    </source>
</evidence>
<evidence type="ECO:0000256" key="4">
    <source>
        <dbReference type="ARBA" id="ARBA00022679"/>
    </source>
</evidence>
<keyword evidence="4" id="KW-0808">Transferase</keyword>
<dbReference type="SUPFAM" id="SSF53335">
    <property type="entry name" value="S-adenosyl-L-methionine-dependent methyltransferases"/>
    <property type="match status" value="1"/>
</dbReference>